<proteinExistence type="inferred from homology"/>
<dbReference type="OrthoDB" id="10056395at2759"/>
<dbReference type="InterPro" id="IPR019359">
    <property type="entry name" value="CCDC85"/>
</dbReference>
<protein>
    <recommendedName>
        <fullName evidence="9">Coiled-coil domain-containing protein 85C</fullName>
    </recommendedName>
</protein>
<dbReference type="GO" id="GO:0005912">
    <property type="term" value="C:adherens junction"/>
    <property type="evidence" value="ECO:0007669"/>
    <property type="project" value="UniProtKB-SubCell"/>
</dbReference>
<evidence type="ECO:0000256" key="5">
    <source>
        <dbReference type="SAM" id="Coils"/>
    </source>
</evidence>
<feature type="compositionally biased region" description="Low complexity" evidence="6">
    <location>
        <begin position="334"/>
        <end position="347"/>
    </location>
</feature>
<evidence type="ECO:0000313" key="7">
    <source>
        <dbReference type="EnsemblMetazoa" id="Aqu2.1.40860_001"/>
    </source>
</evidence>
<reference evidence="7" key="2">
    <citation type="submission" date="2017-05" db="UniProtKB">
        <authorList>
            <consortium name="EnsemblMetazoa"/>
        </authorList>
    </citation>
    <scope>IDENTIFICATION</scope>
</reference>
<gene>
    <name evidence="7" type="primary">100637321</name>
</gene>
<dbReference type="AlphaFoldDB" id="A0A1X7VM03"/>
<dbReference type="KEGG" id="aqu:100637321"/>
<evidence type="ECO:0000256" key="1">
    <source>
        <dbReference type="ARBA" id="ARBA00004536"/>
    </source>
</evidence>
<feature type="region of interest" description="Disordered" evidence="6">
    <location>
        <begin position="136"/>
        <end position="171"/>
    </location>
</feature>
<feature type="region of interest" description="Disordered" evidence="6">
    <location>
        <begin position="328"/>
        <end position="360"/>
    </location>
</feature>
<dbReference type="EnsemblMetazoa" id="XM_003383797.2">
    <property type="protein sequence ID" value="XP_003383845.1"/>
    <property type="gene ID" value="LOC100637321"/>
</dbReference>
<evidence type="ECO:0000256" key="2">
    <source>
        <dbReference type="ARBA" id="ARBA00009052"/>
    </source>
</evidence>
<dbReference type="Proteomes" id="UP000007879">
    <property type="component" value="Unassembled WGS sequence"/>
</dbReference>
<sequence>MEPSQQSKEIELVKENQELRDLCCFLDDERKKGRRLAHEWQSFGRYIASLLRNQVLEFENKMTVLQENLQKLSQENAELRDLCLFLNQMSSMAPAKKEGDESGNTPAAKLETGQVETYAANAACAGHLNKVLEDPPAYTGHAGANELKDESPKIVEPTPSKGESNSSETTNAYVKELEKRLDRLESEKLELVKSLSAAQMLEANANENKDLPGTVSDEVELKEPPNIKSFLEHIKENNDDTLKDDKPTTPLNAKKDANKKEKQDKNYTLEDVMKLSTLLDISKRLDAMEMTDGNSQPQEGIEIAALRMLVMVAFKDLKSRVDDTSSRRIGELKSSSSNTGVTSSPVTKSYKQGTIIQTEL</sequence>
<feature type="region of interest" description="Disordered" evidence="6">
    <location>
        <begin position="238"/>
        <end position="264"/>
    </location>
</feature>
<reference evidence="8" key="1">
    <citation type="journal article" date="2010" name="Nature">
        <title>The Amphimedon queenslandica genome and the evolution of animal complexity.</title>
        <authorList>
            <person name="Srivastava M."/>
            <person name="Simakov O."/>
            <person name="Chapman J."/>
            <person name="Fahey B."/>
            <person name="Gauthier M.E."/>
            <person name="Mitros T."/>
            <person name="Richards G.S."/>
            <person name="Conaco C."/>
            <person name="Dacre M."/>
            <person name="Hellsten U."/>
            <person name="Larroux C."/>
            <person name="Putnam N.H."/>
            <person name="Stanke M."/>
            <person name="Adamska M."/>
            <person name="Darling A."/>
            <person name="Degnan S.M."/>
            <person name="Oakley T.H."/>
            <person name="Plachetzki D.C."/>
            <person name="Zhai Y."/>
            <person name="Adamski M."/>
            <person name="Calcino A."/>
            <person name="Cummins S.F."/>
            <person name="Goodstein D.M."/>
            <person name="Harris C."/>
            <person name="Jackson D.J."/>
            <person name="Leys S.P."/>
            <person name="Shu S."/>
            <person name="Woodcroft B.J."/>
            <person name="Vervoort M."/>
            <person name="Kosik K.S."/>
            <person name="Manning G."/>
            <person name="Degnan B.M."/>
            <person name="Rokhsar D.S."/>
        </authorList>
    </citation>
    <scope>NUCLEOTIDE SEQUENCE [LARGE SCALE GENOMIC DNA]</scope>
</reference>
<dbReference type="PANTHER" id="PTHR13546:SF15">
    <property type="entry name" value="CCDC85"/>
    <property type="match status" value="1"/>
</dbReference>
<keyword evidence="8" id="KW-1185">Reference proteome</keyword>
<accession>A0A1X7VM03</accession>
<evidence type="ECO:0000256" key="3">
    <source>
        <dbReference type="ARBA" id="ARBA00022949"/>
    </source>
</evidence>
<evidence type="ECO:0000313" key="8">
    <source>
        <dbReference type="Proteomes" id="UP000007879"/>
    </source>
</evidence>
<keyword evidence="3" id="KW-0965">Cell junction</keyword>
<evidence type="ECO:0000256" key="6">
    <source>
        <dbReference type="SAM" id="MobiDB-lite"/>
    </source>
</evidence>
<dbReference type="InParanoid" id="A0A1X7VM03"/>
<dbReference type="eggNOG" id="KOG3819">
    <property type="taxonomic scope" value="Eukaryota"/>
</dbReference>
<dbReference type="EnsemblMetazoa" id="Aqu2.1.40860_001">
    <property type="protein sequence ID" value="Aqu2.1.40860_001"/>
    <property type="gene ID" value="Aqu2.1.40860"/>
</dbReference>
<feature type="compositionally biased region" description="Polar residues" evidence="6">
    <location>
        <begin position="349"/>
        <end position="360"/>
    </location>
</feature>
<feature type="coiled-coil region" evidence="5">
    <location>
        <begin position="48"/>
        <end position="89"/>
    </location>
</feature>
<organism evidence="7">
    <name type="scientific">Amphimedon queenslandica</name>
    <name type="common">Sponge</name>
    <dbReference type="NCBI Taxonomy" id="400682"/>
    <lineage>
        <taxon>Eukaryota</taxon>
        <taxon>Metazoa</taxon>
        <taxon>Porifera</taxon>
        <taxon>Demospongiae</taxon>
        <taxon>Heteroscleromorpha</taxon>
        <taxon>Haplosclerida</taxon>
        <taxon>Niphatidae</taxon>
        <taxon>Amphimedon</taxon>
    </lineage>
</organism>
<comment type="similarity">
    <text evidence="2">Belongs to the CCDC85 family.</text>
</comment>
<name>A0A1X7VM03_AMPQE</name>
<evidence type="ECO:0008006" key="9">
    <source>
        <dbReference type="Google" id="ProtNLM"/>
    </source>
</evidence>
<dbReference type="Pfam" id="PF10226">
    <property type="entry name" value="CCDC85"/>
    <property type="match status" value="1"/>
</dbReference>
<dbReference type="STRING" id="400682.A0A1X7VM03"/>
<comment type="subcellular location">
    <subcellularLocation>
        <location evidence="1">Cell junction</location>
        <location evidence="1">Adherens junction</location>
    </subcellularLocation>
</comment>
<dbReference type="PANTHER" id="PTHR13546">
    <property type="entry name" value="RE60986P"/>
    <property type="match status" value="1"/>
</dbReference>
<evidence type="ECO:0000256" key="4">
    <source>
        <dbReference type="ARBA" id="ARBA00023054"/>
    </source>
</evidence>
<keyword evidence="4 5" id="KW-0175">Coiled coil</keyword>
<feature type="compositionally biased region" description="Polar residues" evidence="6">
    <location>
        <begin position="161"/>
        <end position="171"/>
    </location>
</feature>